<feature type="region of interest" description="Disordered" evidence="1">
    <location>
        <begin position="81"/>
        <end position="131"/>
    </location>
</feature>
<sequence>MHRFPLRDVLGAVHSSAGADMEQILMNLIAGAIGGNAAGKATPSFDLGTLGNTISGLVGGGVLGQLIPWCCRLSARPRKAETSASAAFSPPDRRRRRRRGPDRDHRRREEQGGLRAPAHQRPRSGTLRGAGLRGQALRNRRDGCEAAAFPLLLPGVPSCHAQSNITSRCIRPGPIWATSSSTRSRAGMARASSTAQSRCARLRRDRRIAAAERHPVRQRYRLVDLQRWRERRGLPLVLEPKHFPFDPSLADRVAVAILAAGADPAGFIADVMAGVWAREEDMREPEAISGLRRACGLRWRSPAGAGRERDRAANTMRRRSRRPWGAGVFGAPSYVLDGEVFWGQDRLELLDAALASGRAPYRPDPVA</sequence>
<evidence type="ECO:0000313" key="4">
    <source>
        <dbReference type="Proteomes" id="UP001201812"/>
    </source>
</evidence>
<feature type="compositionally biased region" description="Basic and acidic residues" evidence="1">
    <location>
        <begin position="101"/>
        <end position="112"/>
    </location>
</feature>
<dbReference type="EMBL" id="JAKKPZ010001214">
    <property type="protein sequence ID" value="KAI1690433.1"/>
    <property type="molecule type" value="Genomic_DNA"/>
</dbReference>
<dbReference type="GO" id="GO:0004364">
    <property type="term" value="F:glutathione transferase activity"/>
    <property type="evidence" value="ECO:0007669"/>
    <property type="project" value="TreeGrafter"/>
</dbReference>
<name>A0AAD4QUR2_9BILA</name>
<dbReference type="PANTHER" id="PTHR42943:SF2">
    <property type="entry name" value="GLUTATHIONE S-TRANSFERASE KAPPA 1"/>
    <property type="match status" value="1"/>
</dbReference>
<reference evidence="3" key="1">
    <citation type="submission" date="2022-01" db="EMBL/GenBank/DDBJ databases">
        <title>Genome Sequence Resource for Two Populations of Ditylenchus destructor, the Migratory Endoparasitic Phytonematode.</title>
        <authorList>
            <person name="Zhang H."/>
            <person name="Lin R."/>
            <person name="Xie B."/>
        </authorList>
    </citation>
    <scope>NUCLEOTIDE SEQUENCE</scope>
    <source>
        <strain evidence="3">BazhouSP</strain>
    </source>
</reference>
<dbReference type="InterPro" id="IPR051924">
    <property type="entry name" value="GST_Kappa/NadH"/>
</dbReference>
<dbReference type="SUPFAM" id="SSF52833">
    <property type="entry name" value="Thioredoxin-like"/>
    <property type="match status" value="1"/>
</dbReference>
<dbReference type="GO" id="GO:0005777">
    <property type="term" value="C:peroxisome"/>
    <property type="evidence" value="ECO:0007669"/>
    <property type="project" value="TreeGrafter"/>
</dbReference>
<accession>A0AAD4QUR2</accession>
<evidence type="ECO:0000313" key="3">
    <source>
        <dbReference type="EMBL" id="KAI1690433.1"/>
    </source>
</evidence>
<proteinExistence type="predicted"/>
<dbReference type="GO" id="GO:0005739">
    <property type="term" value="C:mitochondrion"/>
    <property type="evidence" value="ECO:0007669"/>
    <property type="project" value="TreeGrafter"/>
</dbReference>
<evidence type="ECO:0000256" key="1">
    <source>
        <dbReference type="SAM" id="MobiDB-lite"/>
    </source>
</evidence>
<dbReference type="InterPro" id="IPR001853">
    <property type="entry name" value="DSBA-like_thioredoxin_dom"/>
</dbReference>
<dbReference type="PANTHER" id="PTHR42943">
    <property type="entry name" value="GLUTATHIONE S-TRANSFERASE KAPPA"/>
    <property type="match status" value="1"/>
</dbReference>
<dbReference type="Proteomes" id="UP001201812">
    <property type="component" value="Unassembled WGS sequence"/>
</dbReference>
<dbReference type="Gene3D" id="3.40.30.10">
    <property type="entry name" value="Glutaredoxin"/>
    <property type="match status" value="1"/>
</dbReference>
<organism evidence="3 4">
    <name type="scientific">Ditylenchus destructor</name>
    <dbReference type="NCBI Taxonomy" id="166010"/>
    <lineage>
        <taxon>Eukaryota</taxon>
        <taxon>Metazoa</taxon>
        <taxon>Ecdysozoa</taxon>
        <taxon>Nematoda</taxon>
        <taxon>Chromadorea</taxon>
        <taxon>Rhabditida</taxon>
        <taxon>Tylenchina</taxon>
        <taxon>Tylenchomorpha</taxon>
        <taxon>Sphaerularioidea</taxon>
        <taxon>Anguinidae</taxon>
        <taxon>Anguininae</taxon>
        <taxon>Ditylenchus</taxon>
    </lineage>
</organism>
<dbReference type="InterPro" id="IPR036249">
    <property type="entry name" value="Thioredoxin-like_sf"/>
</dbReference>
<dbReference type="GO" id="GO:0006749">
    <property type="term" value="P:glutathione metabolic process"/>
    <property type="evidence" value="ECO:0007669"/>
    <property type="project" value="TreeGrafter"/>
</dbReference>
<dbReference type="AlphaFoldDB" id="A0AAD4QUR2"/>
<dbReference type="GO" id="GO:0004602">
    <property type="term" value="F:glutathione peroxidase activity"/>
    <property type="evidence" value="ECO:0007669"/>
    <property type="project" value="TreeGrafter"/>
</dbReference>
<comment type="caution">
    <text evidence="3">The sequence shown here is derived from an EMBL/GenBank/DDBJ whole genome shotgun (WGS) entry which is preliminary data.</text>
</comment>
<dbReference type="Pfam" id="PF01323">
    <property type="entry name" value="DSBA"/>
    <property type="match status" value="1"/>
</dbReference>
<feature type="domain" description="DSBA-like thioredoxin" evidence="2">
    <location>
        <begin position="212"/>
        <end position="354"/>
    </location>
</feature>
<evidence type="ECO:0000259" key="2">
    <source>
        <dbReference type="Pfam" id="PF01323"/>
    </source>
</evidence>
<protein>
    <submittedName>
        <fullName evidence="3">DSBA-like thioredoxin domain-containing protein</fullName>
    </submittedName>
</protein>
<gene>
    <name evidence="3" type="ORF">DdX_22483</name>
</gene>
<keyword evidence="4" id="KW-1185">Reference proteome</keyword>